<protein>
    <submittedName>
        <fullName evidence="9">KLF10 factor</fullName>
    </submittedName>
</protein>
<dbReference type="PROSITE" id="PS50157">
    <property type="entry name" value="ZINC_FINGER_C2H2_2"/>
    <property type="match status" value="2"/>
</dbReference>
<dbReference type="Gene3D" id="3.30.160.60">
    <property type="entry name" value="Classic Zinc Finger"/>
    <property type="match status" value="2"/>
</dbReference>
<dbReference type="GO" id="GO:0000978">
    <property type="term" value="F:RNA polymerase II cis-regulatory region sequence-specific DNA binding"/>
    <property type="evidence" value="ECO:0007669"/>
    <property type="project" value="TreeGrafter"/>
</dbReference>
<dbReference type="GO" id="GO:0000981">
    <property type="term" value="F:DNA-binding transcription factor activity, RNA polymerase II-specific"/>
    <property type="evidence" value="ECO:0007669"/>
    <property type="project" value="TreeGrafter"/>
</dbReference>
<evidence type="ECO:0000256" key="7">
    <source>
        <dbReference type="PROSITE-ProRule" id="PRU00042"/>
    </source>
</evidence>
<dbReference type="GO" id="GO:0008270">
    <property type="term" value="F:zinc ion binding"/>
    <property type="evidence" value="ECO:0007669"/>
    <property type="project" value="UniProtKB-KW"/>
</dbReference>
<dbReference type="AlphaFoldDB" id="A0AA40GSB5"/>
<dbReference type="InterPro" id="IPR013087">
    <property type="entry name" value="Znf_C2H2_type"/>
</dbReference>
<dbReference type="PANTHER" id="PTHR23235">
    <property type="entry name" value="KRUEPPEL-LIKE TRANSCRIPTION FACTOR"/>
    <property type="match status" value="1"/>
</dbReference>
<feature type="domain" description="C2H2-type" evidence="8">
    <location>
        <begin position="26"/>
        <end position="55"/>
    </location>
</feature>
<accession>A0AA40GSB5</accession>
<dbReference type="InterPro" id="IPR036236">
    <property type="entry name" value="Znf_C2H2_sf"/>
</dbReference>
<keyword evidence="10" id="KW-1185">Reference proteome</keyword>
<keyword evidence="3" id="KW-0677">Repeat</keyword>
<dbReference type="SMART" id="SM00355">
    <property type="entry name" value="ZnF_C2H2"/>
    <property type="match status" value="2"/>
</dbReference>
<feature type="domain" description="C2H2-type" evidence="8">
    <location>
        <begin position="1"/>
        <end position="25"/>
    </location>
</feature>
<evidence type="ECO:0000259" key="8">
    <source>
        <dbReference type="PROSITE" id="PS50157"/>
    </source>
</evidence>
<evidence type="ECO:0000256" key="3">
    <source>
        <dbReference type="ARBA" id="ARBA00022737"/>
    </source>
</evidence>
<organism evidence="9 10">
    <name type="scientific">Pygoscelis papua</name>
    <name type="common">Gentoo penguin</name>
    <dbReference type="NCBI Taxonomy" id="30457"/>
    <lineage>
        <taxon>Eukaryota</taxon>
        <taxon>Metazoa</taxon>
        <taxon>Chordata</taxon>
        <taxon>Craniata</taxon>
        <taxon>Vertebrata</taxon>
        <taxon>Euteleostomi</taxon>
        <taxon>Archelosauria</taxon>
        <taxon>Archosauria</taxon>
        <taxon>Dinosauria</taxon>
        <taxon>Saurischia</taxon>
        <taxon>Theropoda</taxon>
        <taxon>Coelurosauria</taxon>
        <taxon>Aves</taxon>
        <taxon>Neognathae</taxon>
        <taxon>Neoaves</taxon>
        <taxon>Aequornithes</taxon>
        <taxon>Sphenisciformes</taxon>
        <taxon>Spheniscidae</taxon>
        <taxon>Pygoscelis</taxon>
    </lineage>
</organism>
<dbReference type="PANTHER" id="PTHR23235:SF64">
    <property type="entry name" value="KRUEPPEL-LIKE FACTOR 10"/>
    <property type="match status" value="1"/>
</dbReference>
<dbReference type="GO" id="GO:0005634">
    <property type="term" value="C:nucleus"/>
    <property type="evidence" value="ECO:0007669"/>
    <property type="project" value="UniProtKB-SubCell"/>
</dbReference>
<feature type="non-terminal residue" evidence="9">
    <location>
        <position position="65"/>
    </location>
</feature>
<evidence type="ECO:0000256" key="2">
    <source>
        <dbReference type="ARBA" id="ARBA00022723"/>
    </source>
</evidence>
<proteinExistence type="predicted"/>
<dbReference type="PROSITE" id="PS00028">
    <property type="entry name" value="ZINC_FINGER_C2H2_1"/>
    <property type="match status" value="1"/>
</dbReference>
<dbReference type="EMBL" id="JAHCLZ010010083">
    <property type="protein sequence ID" value="KAK1191427.1"/>
    <property type="molecule type" value="Genomic_DNA"/>
</dbReference>
<keyword evidence="2" id="KW-0479">Metal-binding</keyword>
<evidence type="ECO:0000256" key="5">
    <source>
        <dbReference type="ARBA" id="ARBA00022833"/>
    </source>
</evidence>
<comment type="subcellular location">
    <subcellularLocation>
        <location evidence="1">Nucleus</location>
    </subcellularLocation>
</comment>
<gene>
    <name evidence="9" type="primary">Klf10_0</name>
    <name evidence="9" type="ORF">KCX86_0013281</name>
</gene>
<evidence type="ECO:0000256" key="4">
    <source>
        <dbReference type="ARBA" id="ARBA00022771"/>
    </source>
</evidence>
<evidence type="ECO:0000313" key="9">
    <source>
        <dbReference type="EMBL" id="KAK1191427.1"/>
    </source>
</evidence>
<dbReference type="FunFam" id="3.30.160.60:FF:000018">
    <property type="entry name" value="Krueppel-like factor 15"/>
    <property type="match status" value="1"/>
</dbReference>
<evidence type="ECO:0000256" key="6">
    <source>
        <dbReference type="ARBA" id="ARBA00023242"/>
    </source>
</evidence>
<name>A0AA40GSB5_PYGPA</name>
<dbReference type="Pfam" id="PF00096">
    <property type="entry name" value="zf-C2H2"/>
    <property type="match status" value="2"/>
</dbReference>
<evidence type="ECO:0000256" key="1">
    <source>
        <dbReference type="ARBA" id="ARBA00004123"/>
    </source>
</evidence>
<dbReference type="SUPFAM" id="SSF57667">
    <property type="entry name" value="beta-beta-alpha zinc fingers"/>
    <property type="match status" value="1"/>
</dbReference>
<feature type="non-terminal residue" evidence="9">
    <location>
        <position position="1"/>
    </location>
</feature>
<dbReference type="Proteomes" id="UP001177209">
    <property type="component" value="Unassembled WGS sequence"/>
</dbReference>
<evidence type="ECO:0000313" key="10">
    <source>
        <dbReference type="Proteomes" id="UP001177209"/>
    </source>
</evidence>
<comment type="caution">
    <text evidence="9">The sequence shown here is derived from an EMBL/GenBank/DDBJ whole genome shotgun (WGS) entry which is preliminary data.</text>
</comment>
<keyword evidence="6" id="KW-0539">Nucleus</keyword>
<keyword evidence="5" id="KW-0862">Zinc</keyword>
<dbReference type="FunFam" id="3.30.160.60:FF:000072">
    <property type="entry name" value="zinc finger protein 143 isoform X1"/>
    <property type="match status" value="1"/>
</dbReference>
<keyword evidence="4 7" id="KW-0863">Zinc-finger</keyword>
<sequence>PGCGKTYFKSSHLKTHVRTHTGEKPFSCSWKGCERRFARSDELSHHRRMHTGEKKFACPMCERRF</sequence>
<reference evidence="9" key="1">
    <citation type="submission" date="2021-05" db="EMBL/GenBank/DDBJ databases">
        <title>A comprehensive genomic history of the evolution of penguins.</title>
        <authorList>
            <person name="Bi X."/>
        </authorList>
    </citation>
    <scope>NUCLEOTIDE SEQUENCE</scope>
    <source>
        <strain evidence="9">Gentoo_SouthGeorgia</strain>
        <tissue evidence="9">Blood</tissue>
    </source>
</reference>